<protein>
    <submittedName>
        <fullName evidence="6">ABC transporter related</fullName>
    </submittedName>
</protein>
<dbReference type="GO" id="GO:0005524">
    <property type="term" value="F:ATP binding"/>
    <property type="evidence" value="ECO:0007669"/>
    <property type="project" value="UniProtKB-KW"/>
</dbReference>
<dbReference type="EMBL" id="CDRZ01000276">
    <property type="protein sequence ID" value="CEO90220.1"/>
    <property type="molecule type" value="Genomic_DNA"/>
</dbReference>
<dbReference type="PANTHER" id="PTHR42794">
    <property type="entry name" value="HEMIN IMPORT ATP-BINDING PROTEIN HMUV"/>
    <property type="match status" value="1"/>
</dbReference>
<keyword evidence="3" id="KW-0067">ATP-binding</keyword>
<dbReference type="AlphaFoldDB" id="A0A0B7MJP3"/>
<dbReference type="InterPro" id="IPR003439">
    <property type="entry name" value="ABC_transporter-like_ATP-bd"/>
</dbReference>
<evidence type="ECO:0000256" key="1">
    <source>
        <dbReference type="ARBA" id="ARBA00022448"/>
    </source>
</evidence>
<dbReference type="SUPFAM" id="SSF52540">
    <property type="entry name" value="P-loop containing nucleoside triphosphate hydrolases"/>
    <property type="match status" value="1"/>
</dbReference>
<reference evidence="7" key="1">
    <citation type="submission" date="2015-01" db="EMBL/GenBank/DDBJ databases">
        <authorList>
            <person name="Manzoor Shahid"/>
            <person name="Zubair Saima"/>
        </authorList>
    </citation>
    <scope>NUCLEOTIDE SEQUENCE [LARGE SCALE GENOMIC DNA]</scope>
    <source>
        <strain evidence="7">Sp3</strain>
    </source>
</reference>
<dbReference type="InterPro" id="IPR027417">
    <property type="entry name" value="P-loop_NTPase"/>
</dbReference>
<dbReference type="Gene3D" id="3.40.50.300">
    <property type="entry name" value="P-loop containing nucleotide triphosphate hydrolases"/>
    <property type="match status" value="1"/>
</dbReference>
<name>A0A0B7MJP3_9FIRM</name>
<keyword evidence="4" id="KW-1278">Translocase</keyword>
<dbReference type="CDD" id="cd03214">
    <property type="entry name" value="ABC_Iron-Siderophores_B12_Hemin"/>
    <property type="match status" value="1"/>
</dbReference>
<evidence type="ECO:0000313" key="7">
    <source>
        <dbReference type="Proteomes" id="UP000046155"/>
    </source>
</evidence>
<evidence type="ECO:0000256" key="3">
    <source>
        <dbReference type="ARBA" id="ARBA00022840"/>
    </source>
</evidence>
<dbReference type="OrthoDB" id="9799337at2"/>
<dbReference type="NCBIfam" id="NF010068">
    <property type="entry name" value="PRK13548.1"/>
    <property type="match status" value="1"/>
</dbReference>
<dbReference type="PANTHER" id="PTHR42794:SF1">
    <property type="entry name" value="HEMIN IMPORT ATP-BINDING PROTEIN HMUV"/>
    <property type="match status" value="1"/>
</dbReference>
<evidence type="ECO:0000256" key="4">
    <source>
        <dbReference type="ARBA" id="ARBA00022967"/>
    </source>
</evidence>
<proteinExistence type="predicted"/>
<keyword evidence="2" id="KW-0547">Nucleotide-binding</keyword>
<sequence length="433" mass="47249">MMNNMVFKIHGVECSYGSHQALKGVSLDIAPGSFLGIVGPNAAGKSTLLKTIAATLKPTQGVVYFQGEDLTKISRRDLARQVAVVPQEIEMHFPFSVMEVVLMGRHPHLDRFDRESEHDYEIVRKSMESANCWHLKDRNVLELSGGERQKVILARALAQEPQIILLDEPVAHLDLSAQLEVLNLLKEMNTSHGVTVVGILHDLNLAAQFSQQLIILHQGQIYMAGTPEDVLTAETIKQVYNTDVMVIKHPLTGAPQIVILPSTGESNKSSSLPRVHLICGGGVGGALMGQLQGMGCHVTAGVVNIQDTDWEVGRALGIEVIEEKPFSPISTQSYEANLKLALDADAVFLLETPFGRGNFPNLQVLEPLLASGKPCYLVAPDRLPDRDYTGGEVVRCVSKLQEQGLCLLPDQLAVIRIVQTLRRGKDNVETALG</sequence>
<accession>A0A0B7MJP3</accession>
<evidence type="ECO:0000313" key="6">
    <source>
        <dbReference type="EMBL" id="CEO90220.1"/>
    </source>
</evidence>
<dbReference type="PROSITE" id="PS00211">
    <property type="entry name" value="ABC_TRANSPORTER_1"/>
    <property type="match status" value="1"/>
</dbReference>
<dbReference type="GO" id="GO:0016887">
    <property type="term" value="F:ATP hydrolysis activity"/>
    <property type="evidence" value="ECO:0007669"/>
    <property type="project" value="InterPro"/>
</dbReference>
<dbReference type="Proteomes" id="UP000046155">
    <property type="component" value="Unassembled WGS sequence"/>
</dbReference>
<evidence type="ECO:0000259" key="5">
    <source>
        <dbReference type="PROSITE" id="PS50893"/>
    </source>
</evidence>
<feature type="domain" description="ABC transporter" evidence="5">
    <location>
        <begin position="7"/>
        <end position="243"/>
    </location>
</feature>
<keyword evidence="1" id="KW-0813">Transport</keyword>
<dbReference type="InterPro" id="IPR017871">
    <property type="entry name" value="ABC_transporter-like_CS"/>
</dbReference>
<dbReference type="FunFam" id="3.40.50.300:FF:000134">
    <property type="entry name" value="Iron-enterobactin ABC transporter ATP-binding protein"/>
    <property type="match status" value="1"/>
</dbReference>
<organism evidence="6 7">
    <name type="scientific">Syntrophaceticus schinkii</name>
    <dbReference type="NCBI Taxonomy" id="499207"/>
    <lineage>
        <taxon>Bacteria</taxon>
        <taxon>Bacillati</taxon>
        <taxon>Bacillota</taxon>
        <taxon>Clostridia</taxon>
        <taxon>Thermoanaerobacterales</taxon>
        <taxon>Thermoanaerobacterales Family III. Incertae Sedis</taxon>
        <taxon>Syntrophaceticus</taxon>
    </lineage>
</organism>
<dbReference type="SMART" id="SM00382">
    <property type="entry name" value="AAA"/>
    <property type="match status" value="1"/>
</dbReference>
<dbReference type="PROSITE" id="PS50893">
    <property type="entry name" value="ABC_TRANSPORTER_2"/>
    <property type="match status" value="1"/>
</dbReference>
<dbReference type="RefSeq" id="WP_052835677.1">
    <property type="nucleotide sequence ID" value="NZ_CDRZ01000276.1"/>
</dbReference>
<dbReference type="Pfam" id="PF00005">
    <property type="entry name" value="ABC_tran"/>
    <property type="match status" value="1"/>
</dbReference>
<gene>
    <name evidence="6" type="ORF">SSCH_760014</name>
</gene>
<keyword evidence="7" id="KW-1185">Reference proteome</keyword>
<dbReference type="InterPro" id="IPR003593">
    <property type="entry name" value="AAA+_ATPase"/>
</dbReference>
<evidence type="ECO:0000256" key="2">
    <source>
        <dbReference type="ARBA" id="ARBA00022741"/>
    </source>
</evidence>